<evidence type="ECO:0000256" key="5">
    <source>
        <dbReference type="PROSITE-ProRule" id="PRU01240"/>
    </source>
</evidence>
<dbReference type="Gene3D" id="3.40.50.200">
    <property type="entry name" value="Peptidase S8/S53 domain"/>
    <property type="match status" value="1"/>
</dbReference>
<dbReference type="Pfam" id="PF00082">
    <property type="entry name" value="Peptidase_S8"/>
    <property type="match status" value="1"/>
</dbReference>
<dbReference type="PROSITE" id="PS51892">
    <property type="entry name" value="SUBTILASE"/>
    <property type="match status" value="1"/>
</dbReference>
<keyword evidence="4" id="KW-0720">Serine protease</keyword>
<organism evidence="7 8">
    <name type="scientific">Asterophora parasitica</name>
    <dbReference type="NCBI Taxonomy" id="117018"/>
    <lineage>
        <taxon>Eukaryota</taxon>
        <taxon>Fungi</taxon>
        <taxon>Dikarya</taxon>
        <taxon>Basidiomycota</taxon>
        <taxon>Agaricomycotina</taxon>
        <taxon>Agaricomycetes</taxon>
        <taxon>Agaricomycetidae</taxon>
        <taxon>Agaricales</taxon>
        <taxon>Tricholomatineae</taxon>
        <taxon>Lyophyllaceae</taxon>
        <taxon>Asterophora</taxon>
    </lineage>
</organism>
<dbReference type="PANTHER" id="PTHR43806">
    <property type="entry name" value="PEPTIDASE S8"/>
    <property type="match status" value="1"/>
</dbReference>
<comment type="caution">
    <text evidence="5">Lacks conserved residue(s) required for the propagation of feature annotation.</text>
</comment>
<dbReference type="EMBL" id="JABCKV010000054">
    <property type="protein sequence ID" value="KAG5644930.1"/>
    <property type="molecule type" value="Genomic_DNA"/>
</dbReference>
<evidence type="ECO:0000259" key="6">
    <source>
        <dbReference type="Pfam" id="PF00082"/>
    </source>
</evidence>
<evidence type="ECO:0000313" key="7">
    <source>
        <dbReference type="EMBL" id="KAG5644930.1"/>
    </source>
</evidence>
<gene>
    <name evidence="7" type="ORF">DXG03_007395</name>
</gene>
<comment type="similarity">
    <text evidence="1 5">Belongs to the peptidase S8 family.</text>
</comment>
<feature type="domain" description="Peptidase S8/S53" evidence="6">
    <location>
        <begin position="39"/>
        <end position="165"/>
    </location>
</feature>
<protein>
    <recommendedName>
        <fullName evidence="6">Peptidase S8/S53 domain-containing protein</fullName>
    </recommendedName>
</protein>
<evidence type="ECO:0000256" key="1">
    <source>
        <dbReference type="ARBA" id="ARBA00011073"/>
    </source>
</evidence>
<dbReference type="GO" id="GO:0006508">
    <property type="term" value="P:proteolysis"/>
    <property type="evidence" value="ECO:0007669"/>
    <property type="project" value="UniProtKB-KW"/>
</dbReference>
<evidence type="ECO:0000313" key="8">
    <source>
        <dbReference type="Proteomes" id="UP000775547"/>
    </source>
</evidence>
<evidence type="ECO:0000256" key="4">
    <source>
        <dbReference type="ARBA" id="ARBA00022825"/>
    </source>
</evidence>
<dbReference type="GO" id="GO:0005615">
    <property type="term" value="C:extracellular space"/>
    <property type="evidence" value="ECO:0007669"/>
    <property type="project" value="TreeGrafter"/>
</dbReference>
<name>A0A9P7G8Y1_9AGAR</name>
<reference evidence="7" key="1">
    <citation type="submission" date="2020-07" db="EMBL/GenBank/DDBJ databases">
        <authorList>
            <person name="Nieuwenhuis M."/>
            <person name="Van De Peppel L.J.J."/>
        </authorList>
    </citation>
    <scope>NUCLEOTIDE SEQUENCE</scope>
    <source>
        <strain evidence="7">AP01</strain>
        <tissue evidence="7">Mycelium</tissue>
    </source>
</reference>
<dbReference type="InterPro" id="IPR036852">
    <property type="entry name" value="Peptidase_S8/S53_dom_sf"/>
</dbReference>
<keyword evidence="2" id="KW-0645">Protease</keyword>
<dbReference type="AlphaFoldDB" id="A0A9P7G8Y1"/>
<sequence>MTFNGTNHWHYYSISGINFIKTSAAASGRPSVILAPVGGGASAALDSAVVAATSAGVHFVTTAGNSNADASNFSPGRVPSAITVGASTIADTISSSSNYGPAIKLFAPGQSVLSTWIGSPDATNIISGGSSAAAHVAGLAAYLLGILGTTSTITLGTALETTAVRGALTNVPAGTVNLLANNNIARLGLKL</sequence>
<evidence type="ECO:0000256" key="2">
    <source>
        <dbReference type="ARBA" id="ARBA00022670"/>
    </source>
</evidence>
<keyword evidence="8" id="KW-1185">Reference proteome</keyword>
<accession>A0A9P7G8Y1</accession>
<comment type="caution">
    <text evidence="7">The sequence shown here is derived from an EMBL/GenBank/DDBJ whole genome shotgun (WGS) entry which is preliminary data.</text>
</comment>
<dbReference type="Proteomes" id="UP000775547">
    <property type="component" value="Unassembled WGS sequence"/>
</dbReference>
<dbReference type="SUPFAM" id="SSF52743">
    <property type="entry name" value="Subtilisin-like"/>
    <property type="match status" value="1"/>
</dbReference>
<proteinExistence type="inferred from homology"/>
<dbReference type="OrthoDB" id="19448at2759"/>
<dbReference type="PANTHER" id="PTHR43806:SF11">
    <property type="entry name" value="CEREVISIN-RELATED"/>
    <property type="match status" value="1"/>
</dbReference>
<dbReference type="InterPro" id="IPR050131">
    <property type="entry name" value="Peptidase_S8_subtilisin-like"/>
</dbReference>
<dbReference type="GO" id="GO:0004252">
    <property type="term" value="F:serine-type endopeptidase activity"/>
    <property type="evidence" value="ECO:0007669"/>
    <property type="project" value="InterPro"/>
</dbReference>
<reference evidence="7" key="2">
    <citation type="submission" date="2021-10" db="EMBL/GenBank/DDBJ databases">
        <title>Phylogenomics reveals ancestral predisposition of the termite-cultivated fungus Termitomyces towards a domesticated lifestyle.</title>
        <authorList>
            <person name="Auxier B."/>
            <person name="Grum-Grzhimaylo A."/>
            <person name="Cardenas M.E."/>
            <person name="Lodge J.D."/>
            <person name="Laessoe T."/>
            <person name="Pedersen O."/>
            <person name="Smith M.E."/>
            <person name="Kuyper T.W."/>
            <person name="Franco-Molano E.A."/>
            <person name="Baroni T.J."/>
            <person name="Aanen D.K."/>
        </authorList>
    </citation>
    <scope>NUCLEOTIDE SEQUENCE</scope>
    <source>
        <strain evidence="7">AP01</strain>
        <tissue evidence="7">Mycelium</tissue>
    </source>
</reference>
<dbReference type="InterPro" id="IPR000209">
    <property type="entry name" value="Peptidase_S8/S53_dom"/>
</dbReference>
<keyword evidence="3" id="KW-0378">Hydrolase</keyword>
<evidence type="ECO:0000256" key="3">
    <source>
        <dbReference type="ARBA" id="ARBA00022801"/>
    </source>
</evidence>